<organism evidence="1 2">
    <name type="scientific">Mucuna pruriens</name>
    <name type="common">Velvet bean</name>
    <name type="synonym">Dolichos pruriens</name>
    <dbReference type="NCBI Taxonomy" id="157652"/>
    <lineage>
        <taxon>Eukaryota</taxon>
        <taxon>Viridiplantae</taxon>
        <taxon>Streptophyta</taxon>
        <taxon>Embryophyta</taxon>
        <taxon>Tracheophyta</taxon>
        <taxon>Spermatophyta</taxon>
        <taxon>Magnoliopsida</taxon>
        <taxon>eudicotyledons</taxon>
        <taxon>Gunneridae</taxon>
        <taxon>Pentapetalae</taxon>
        <taxon>rosids</taxon>
        <taxon>fabids</taxon>
        <taxon>Fabales</taxon>
        <taxon>Fabaceae</taxon>
        <taxon>Papilionoideae</taxon>
        <taxon>50 kb inversion clade</taxon>
        <taxon>NPAAA clade</taxon>
        <taxon>indigoferoid/millettioid clade</taxon>
        <taxon>Phaseoleae</taxon>
        <taxon>Mucuna</taxon>
    </lineage>
</organism>
<dbReference type="Gene3D" id="2.40.70.10">
    <property type="entry name" value="Acid Proteases"/>
    <property type="match status" value="1"/>
</dbReference>
<dbReference type="EMBL" id="QJKJ01011395">
    <property type="protein sequence ID" value="RDX71282.1"/>
    <property type="molecule type" value="Genomic_DNA"/>
</dbReference>
<dbReference type="InterPro" id="IPR021109">
    <property type="entry name" value="Peptidase_aspartic_dom_sf"/>
</dbReference>
<dbReference type="PANTHER" id="PTHR33067">
    <property type="entry name" value="RNA-DIRECTED DNA POLYMERASE-RELATED"/>
    <property type="match status" value="1"/>
</dbReference>
<evidence type="ECO:0000313" key="1">
    <source>
        <dbReference type="EMBL" id="RDX71282.1"/>
    </source>
</evidence>
<protein>
    <recommendedName>
        <fullName evidence="3">Aspartic peptidase DDI1-type domain-containing protein</fullName>
    </recommendedName>
</protein>
<sequence>MIKQIPKYAKFFKELCVHKRRKMKGSKEFRGVVSALTSSEESTVLPKKCRDPGIFSIPCTIGECTFVDVMLDLGASINVMPASIYRSLNFGDLEPIGMTIQLTN</sequence>
<feature type="non-terminal residue" evidence="1">
    <location>
        <position position="1"/>
    </location>
</feature>
<dbReference type="Proteomes" id="UP000257109">
    <property type="component" value="Unassembled WGS sequence"/>
</dbReference>
<dbReference type="OrthoDB" id="778454at2759"/>
<accession>A0A371EZ07</accession>
<name>A0A371EZ07_MUCPR</name>
<evidence type="ECO:0000313" key="2">
    <source>
        <dbReference type="Proteomes" id="UP000257109"/>
    </source>
</evidence>
<reference evidence="1" key="1">
    <citation type="submission" date="2018-05" db="EMBL/GenBank/DDBJ databases">
        <title>Draft genome of Mucuna pruriens seed.</title>
        <authorList>
            <person name="Nnadi N.E."/>
            <person name="Vos R."/>
            <person name="Hasami M.H."/>
            <person name="Devisetty U.K."/>
            <person name="Aguiy J.C."/>
        </authorList>
    </citation>
    <scope>NUCLEOTIDE SEQUENCE [LARGE SCALE GENOMIC DNA]</scope>
    <source>
        <strain evidence="1">JCA_2017</strain>
    </source>
</reference>
<keyword evidence="2" id="KW-1185">Reference proteome</keyword>
<comment type="caution">
    <text evidence="1">The sequence shown here is derived from an EMBL/GenBank/DDBJ whole genome shotgun (WGS) entry which is preliminary data.</text>
</comment>
<proteinExistence type="predicted"/>
<gene>
    <name evidence="1" type="ORF">CR513_49394</name>
</gene>
<evidence type="ECO:0008006" key="3">
    <source>
        <dbReference type="Google" id="ProtNLM"/>
    </source>
</evidence>
<dbReference type="AlphaFoldDB" id="A0A371EZ07"/>
<dbReference type="PANTHER" id="PTHR33067:SF9">
    <property type="entry name" value="RNA-DIRECTED DNA POLYMERASE"/>
    <property type="match status" value="1"/>
</dbReference>